<dbReference type="Gene3D" id="2.40.50.140">
    <property type="entry name" value="Nucleic acid-binding proteins"/>
    <property type="match status" value="1"/>
</dbReference>
<dbReference type="Pfam" id="PF02721">
    <property type="entry name" value="DUF223"/>
    <property type="match status" value="1"/>
</dbReference>
<comment type="caution">
    <text evidence="2">The sequence shown here is derived from an EMBL/GenBank/DDBJ whole genome shotgun (WGS) entry which is preliminary data.</text>
</comment>
<dbReference type="InterPro" id="IPR012340">
    <property type="entry name" value="NA-bd_OB-fold"/>
</dbReference>
<dbReference type="EMBL" id="JADBGQ010000005">
    <property type="protein sequence ID" value="KAG5398831.1"/>
    <property type="molecule type" value="Genomic_DNA"/>
</dbReference>
<sequence>MASESYLTLDQLNKKCSYRRTEYENTIQGCVHPSLIEKFGDGLHEGAIIEICKFNLQDYNKNYKISYHKFQIRLTERTTIACVEQQLPQTPPEKFRFRNYEEFFQLKDSTYDLYDVIGCIKNIEKTDVRSKTTPVLRRVIQLYLELKYKQHYGLNKQNYLKINIAL</sequence>
<dbReference type="PANTHER" id="PTHR47165">
    <property type="entry name" value="OS03G0429900 PROTEIN"/>
    <property type="match status" value="1"/>
</dbReference>
<evidence type="ECO:0000313" key="2">
    <source>
        <dbReference type="EMBL" id="KAG5398831.1"/>
    </source>
</evidence>
<proteinExistence type="predicted"/>
<name>A0ABQ7MLQ0_BRACM</name>
<reference evidence="2 3" key="1">
    <citation type="submission" date="2021-03" db="EMBL/GenBank/DDBJ databases">
        <authorList>
            <person name="King G.J."/>
            <person name="Bancroft I."/>
            <person name="Baten A."/>
            <person name="Bloomfield J."/>
            <person name="Borpatragohain P."/>
            <person name="He Z."/>
            <person name="Irish N."/>
            <person name="Irwin J."/>
            <person name="Liu K."/>
            <person name="Mauleon R.P."/>
            <person name="Moore J."/>
            <person name="Morris R."/>
            <person name="Ostergaard L."/>
            <person name="Wang B."/>
            <person name="Wells R."/>
        </authorList>
    </citation>
    <scope>NUCLEOTIDE SEQUENCE [LARGE SCALE GENOMIC DNA]</scope>
    <source>
        <strain evidence="2">R-o-18</strain>
        <tissue evidence="2">Leaf</tissue>
    </source>
</reference>
<gene>
    <name evidence="2" type="primary">A05g509310.1_BraROA</name>
    <name evidence="2" type="ORF">IGI04_020645</name>
</gene>
<organism evidence="2 3">
    <name type="scientific">Brassica rapa subsp. trilocularis</name>
    <dbReference type="NCBI Taxonomy" id="1813537"/>
    <lineage>
        <taxon>Eukaryota</taxon>
        <taxon>Viridiplantae</taxon>
        <taxon>Streptophyta</taxon>
        <taxon>Embryophyta</taxon>
        <taxon>Tracheophyta</taxon>
        <taxon>Spermatophyta</taxon>
        <taxon>Magnoliopsida</taxon>
        <taxon>eudicotyledons</taxon>
        <taxon>Gunneridae</taxon>
        <taxon>Pentapetalae</taxon>
        <taxon>rosids</taxon>
        <taxon>malvids</taxon>
        <taxon>Brassicales</taxon>
        <taxon>Brassicaceae</taxon>
        <taxon>Brassiceae</taxon>
        <taxon>Brassica</taxon>
    </lineage>
</organism>
<keyword evidence="3" id="KW-1185">Reference proteome</keyword>
<protein>
    <recommendedName>
        <fullName evidence="1">Replication protein A 70 kDa DNA-binding subunit B/D first OB fold domain-containing protein</fullName>
    </recommendedName>
</protein>
<accession>A0ABQ7MLQ0</accession>
<dbReference type="InterPro" id="IPR003871">
    <property type="entry name" value="RFA1B/D_OB_1st"/>
</dbReference>
<feature type="domain" description="Replication protein A 70 kDa DNA-binding subunit B/D first OB fold" evidence="1">
    <location>
        <begin position="26"/>
        <end position="80"/>
    </location>
</feature>
<evidence type="ECO:0000313" key="3">
    <source>
        <dbReference type="Proteomes" id="UP000823674"/>
    </source>
</evidence>
<evidence type="ECO:0000259" key="1">
    <source>
        <dbReference type="Pfam" id="PF02721"/>
    </source>
</evidence>
<dbReference type="Proteomes" id="UP000823674">
    <property type="component" value="Chromosome A05"/>
</dbReference>
<dbReference type="PANTHER" id="PTHR47165:SF4">
    <property type="entry name" value="OS03G0429900 PROTEIN"/>
    <property type="match status" value="1"/>
</dbReference>